<evidence type="ECO:0000256" key="1">
    <source>
        <dbReference type="ARBA" id="ARBA00000085"/>
    </source>
</evidence>
<keyword evidence="8 11" id="KW-1133">Transmembrane helix</keyword>
<dbReference type="EC" id="2.7.13.3" evidence="3"/>
<organism evidence="14 15">
    <name type="scientific">Stutzerimonas stutzeri</name>
    <name type="common">Pseudomonas stutzeri</name>
    <dbReference type="NCBI Taxonomy" id="316"/>
    <lineage>
        <taxon>Bacteria</taxon>
        <taxon>Pseudomonadati</taxon>
        <taxon>Pseudomonadota</taxon>
        <taxon>Gammaproteobacteria</taxon>
        <taxon>Pseudomonadales</taxon>
        <taxon>Pseudomonadaceae</taxon>
        <taxon>Stutzerimonas</taxon>
    </lineage>
</organism>
<dbReference type="PANTHER" id="PTHR45436">
    <property type="entry name" value="SENSOR HISTIDINE KINASE YKOH"/>
    <property type="match status" value="1"/>
</dbReference>
<keyword evidence="6 11" id="KW-0812">Transmembrane</keyword>
<feature type="transmembrane region" description="Helical" evidence="11">
    <location>
        <begin position="155"/>
        <end position="178"/>
    </location>
</feature>
<feature type="domain" description="Histidine kinase" evidence="12">
    <location>
        <begin position="241"/>
        <end position="447"/>
    </location>
</feature>
<dbReference type="GO" id="GO:0000155">
    <property type="term" value="F:phosphorelay sensor kinase activity"/>
    <property type="evidence" value="ECO:0007669"/>
    <property type="project" value="InterPro"/>
</dbReference>
<dbReference type="RefSeq" id="WP_103456711.1">
    <property type="nucleotide sequence ID" value="NZ_JAMOHQ010000002.1"/>
</dbReference>
<dbReference type="PROSITE" id="PS50109">
    <property type="entry name" value="HIS_KIN"/>
    <property type="match status" value="1"/>
</dbReference>
<dbReference type="SUPFAM" id="SSF158472">
    <property type="entry name" value="HAMP domain-like"/>
    <property type="match status" value="1"/>
</dbReference>
<evidence type="ECO:0000256" key="7">
    <source>
        <dbReference type="ARBA" id="ARBA00022777"/>
    </source>
</evidence>
<comment type="catalytic activity">
    <reaction evidence="1">
        <text>ATP + protein L-histidine = ADP + protein N-phospho-L-histidine.</text>
        <dbReference type="EC" id="2.7.13.3"/>
    </reaction>
</comment>
<evidence type="ECO:0000256" key="8">
    <source>
        <dbReference type="ARBA" id="ARBA00022989"/>
    </source>
</evidence>
<dbReference type="CDD" id="cd06225">
    <property type="entry name" value="HAMP"/>
    <property type="match status" value="1"/>
</dbReference>
<evidence type="ECO:0000256" key="10">
    <source>
        <dbReference type="ARBA" id="ARBA00023136"/>
    </source>
</evidence>
<dbReference type="InterPro" id="IPR005467">
    <property type="entry name" value="His_kinase_dom"/>
</dbReference>
<keyword evidence="10 11" id="KW-0472">Membrane</keyword>
<keyword evidence="4" id="KW-0597">Phosphoprotein</keyword>
<evidence type="ECO:0000256" key="5">
    <source>
        <dbReference type="ARBA" id="ARBA00022679"/>
    </source>
</evidence>
<dbReference type="Gene3D" id="3.30.450.170">
    <property type="entry name" value="Two-component histidine kinase, sensor domain"/>
    <property type="match status" value="1"/>
</dbReference>
<dbReference type="InterPro" id="IPR050428">
    <property type="entry name" value="TCS_sensor_his_kinase"/>
</dbReference>
<sequence>MSLPSRHSLFWRLALLQVGFCLSLISLSQSWTQYVYERSSYLPVGSREQLVRYAAGAEQAWHSGGSNGVHRWLEDFRQAQGCWAAVLSPDLHSLSVQPLGADDYARLKMVRGLDWRISRRSAEPPYISVPFPTSPDHGQLILQLPERLMPSTSMFLLQVLINVVMPGVLALLLCVLIYRLLIRPLVQLQAQANALRADRLGMRGGELMRRRDELGELSQAFDHMAERLQSAVSFQRQLLRDLSHELRAPLSRLRAAAEREPVADALSCRVTQEVQGMERLIGGSLELVWLDTERPSLPREEVDVAALWDVLRDNACFESGWDPGRLPCDLPEDCRVYAHLNGLAQALENILRNAIRHSPADGIVRLGGRLEEGHWHLWVEDAGPGVGPDQLELIFRPFTRLNAARPGGDGYGLGLAIARRMVRLQGGELWAENLGLGLRMHLTLATV</sequence>
<dbReference type="InterPro" id="IPR003594">
    <property type="entry name" value="HATPase_dom"/>
</dbReference>
<name>A0A2S4AM32_STUST</name>
<keyword evidence="9" id="KW-0902">Two-component regulatory system</keyword>
<keyword evidence="7 14" id="KW-0418">Kinase</keyword>
<dbReference type="PROSITE" id="PS50885">
    <property type="entry name" value="HAMP"/>
    <property type="match status" value="1"/>
</dbReference>
<dbReference type="Gene3D" id="1.10.287.130">
    <property type="match status" value="1"/>
</dbReference>
<dbReference type="Pfam" id="PF02518">
    <property type="entry name" value="HATPase_c"/>
    <property type="match status" value="1"/>
</dbReference>
<feature type="domain" description="HAMP" evidence="13">
    <location>
        <begin position="179"/>
        <end position="233"/>
    </location>
</feature>
<dbReference type="InterPro" id="IPR004358">
    <property type="entry name" value="Sig_transdc_His_kin-like_C"/>
</dbReference>
<dbReference type="EMBL" id="PPXG01000005">
    <property type="protein sequence ID" value="POH82414.1"/>
    <property type="molecule type" value="Genomic_DNA"/>
</dbReference>
<evidence type="ECO:0000313" key="14">
    <source>
        <dbReference type="EMBL" id="POH82414.1"/>
    </source>
</evidence>
<dbReference type="SMART" id="SM00387">
    <property type="entry name" value="HATPase_c"/>
    <property type="match status" value="1"/>
</dbReference>
<protein>
    <recommendedName>
        <fullName evidence="3">histidine kinase</fullName>
        <ecNumber evidence="3">2.7.13.3</ecNumber>
    </recommendedName>
</protein>
<reference evidence="14 15" key="1">
    <citation type="submission" date="2018-01" db="EMBL/GenBank/DDBJ databases">
        <title>Denitrification phenotypes of diverse strains of Pseudomonas stutzeri.</title>
        <authorList>
            <person name="Milligan D.A."/>
            <person name="Bergaust L."/>
            <person name="Bakken L.R."/>
            <person name="Frostegard A."/>
        </authorList>
    </citation>
    <scope>NUCLEOTIDE SEQUENCE [LARGE SCALE GENOMIC DNA]</scope>
    <source>
        <strain evidence="14 15">24a13</strain>
    </source>
</reference>
<comment type="subcellular location">
    <subcellularLocation>
        <location evidence="2">Membrane</location>
    </subcellularLocation>
</comment>
<proteinExistence type="predicted"/>
<dbReference type="CDD" id="cd00082">
    <property type="entry name" value="HisKA"/>
    <property type="match status" value="1"/>
</dbReference>
<evidence type="ECO:0000256" key="4">
    <source>
        <dbReference type="ARBA" id="ARBA00022553"/>
    </source>
</evidence>
<dbReference type="SMART" id="SM00304">
    <property type="entry name" value="HAMP"/>
    <property type="match status" value="1"/>
</dbReference>
<dbReference type="SUPFAM" id="SSF55874">
    <property type="entry name" value="ATPase domain of HSP90 chaperone/DNA topoisomerase II/histidine kinase"/>
    <property type="match status" value="1"/>
</dbReference>
<accession>A0A2S4AM32</accession>
<dbReference type="OrthoDB" id="9804645at2"/>
<keyword evidence="5" id="KW-0808">Transferase</keyword>
<dbReference type="Gene3D" id="3.30.565.10">
    <property type="entry name" value="Histidine kinase-like ATPase, C-terminal domain"/>
    <property type="match status" value="1"/>
</dbReference>
<dbReference type="Pfam" id="PF16750">
    <property type="entry name" value="HK_sensor"/>
    <property type="match status" value="1"/>
</dbReference>
<evidence type="ECO:0000259" key="13">
    <source>
        <dbReference type="PROSITE" id="PS50885"/>
    </source>
</evidence>
<gene>
    <name evidence="14" type="ORF">CXK91_13885</name>
</gene>
<dbReference type="GO" id="GO:0016020">
    <property type="term" value="C:membrane"/>
    <property type="evidence" value="ECO:0007669"/>
    <property type="project" value="UniProtKB-SubCell"/>
</dbReference>
<evidence type="ECO:0000256" key="6">
    <source>
        <dbReference type="ARBA" id="ARBA00022692"/>
    </source>
</evidence>
<dbReference type="SUPFAM" id="SSF47384">
    <property type="entry name" value="Homodimeric domain of signal transducing histidine kinase"/>
    <property type="match status" value="1"/>
</dbReference>
<comment type="caution">
    <text evidence="14">The sequence shown here is derived from an EMBL/GenBank/DDBJ whole genome shotgun (WGS) entry which is preliminary data.</text>
</comment>
<dbReference type="AlphaFoldDB" id="A0A2S4AM32"/>
<dbReference type="SMART" id="SM00388">
    <property type="entry name" value="HisKA"/>
    <property type="match status" value="1"/>
</dbReference>
<evidence type="ECO:0000256" key="9">
    <source>
        <dbReference type="ARBA" id="ARBA00023012"/>
    </source>
</evidence>
<evidence type="ECO:0000313" key="15">
    <source>
        <dbReference type="Proteomes" id="UP000237068"/>
    </source>
</evidence>
<dbReference type="PANTHER" id="PTHR45436:SF5">
    <property type="entry name" value="SENSOR HISTIDINE KINASE TRCS"/>
    <property type="match status" value="1"/>
</dbReference>
<dbReference type="Pfam" id="PF00672">
    <property type="entry name" value="HAMP"/>
    <property type="match status" value="1"/>
</dbReference>
<evidence type="ECO:0000259" key="12">
    <source>
        <dbReference type="PROSITE" id="PS50109"/>
    </source>
</evidence>
<evidence type="ECO:0000256" key="2">
    <source>
        <dbReference type="ARBA" id="ARBA00004370"/>
    </source>
</evidence>
<dbReference type="InterPro" id="IPR031930">
    <property type="entry name" value="HK_sensor"/>
</dbReference>
<dbReference type="InterPro" id="IPR003660">
    <property type="entry name" value="HAMP_dom"/>
</dbReference>
<dbReference type="InterPro" id="IPR036890">
    <property type="entry name" value="HATPase_C_sf"/>
</dbReference>
<dbReference type="Proteomes" id="UP000237068">
    <property type="component" value="Unassembled WGS sequence"/>
</dbReference>
<dbReference type="InterPro" id="IPR038428">
    <property type="entry name" value="HK_sensor_dom_sf"/>
</dbReference>
<dbReference type="PRINTS" id="PR00344">
    <property type="entry name" value="BCTRLSENSOR"/>
</dbReference>
<dbReference type="InterPro" id="IPR003661">
    <property type="entry name" value="HisK_dim/P_dom"/>
</dbReference>
<dbReference type="InterPro" id="IPR036097">
    <property type="entry name" value="HisK_dim/P_sf"/>
</dbReference>
<evidence type="ECO:0000256" key="11">
    <source>
        <dbReference type="SAM" id="Phobius"/>
    </source>
</evidence>
<evidence type="ECO:0000256" key="3">
    <source>
        <dbReference type="ARBA" id="ARBA00012438"/>
    </source>
</evidence>
<dbReference type="Pfam" id="PF00512">
    <property type="entry name" value="HisKA"/>
    <property type="match status" value="1"/>
</dbReference>